<keyword evidence="2" id="KW-1185">Reference proteome</keyword>
<protein>
    <submittedName>
        <fullName evidence="1">Uncharacterized protein</fullName>
    </submittedName>
</protein>
<sequence length="105" mass="12467">MFGCWLDYETLETNHTLLQWISQQPKYEEDTSLGAPVTRWGVARYHQGGWLDGIAKTRTKTFDHTGYGQGKRRLWLLGYEEKILSKRRREHFFEIFGQRNYPAVV</sequence>
<organism evidence="1 2">
    <name type="scientific">Candidatus Methylacidithermus pantelleriae</name>
    <dbReference type="NCBI Taxonomy" id="2744239"/>
    <lineage>
        <taxon>Bacteria</taxon>
        <taxon>Pseudomonadati</taxon>
        <taxon>Verrucomicrobiota</taxon>
        <taxon>Methylacidiphilae</taxon>
        <taxon>Methylacidiphilales</taxon>
        <taxon>Methylacidiphilaceae</taxon>
        <taxon>Candidatus Methylacidithermus</taxon>
    </lineage>
</organism>
<gene>
    <name evidence="1" type="ORF">MPNT_90056</name>
</gene>
<proteinExistence type="predicted"/>
<dbReference type="AlphaFoldDB" id="A0A8J2FPW5"/>
<evidence type="ECO:0000313" key="1">
    <source>
        <dbReference type="EMBL" id="CAF0705315.1"/>
    </source>
</evidence>
<accession>A0A8J2FPW5</accession>
<comment type="caution">
    <text evidence="1">The sequence shown here is derived from an EMBL/GenBank/DDBJ whole genome shotgun (WGS) entry which is preliminary data.</text>
</comment>
<dbReference type="Proteomes" id="UP000663859">
    <property type="component" value="Unassembled WGS sequence"/>
</dbReference>
<dbReference type="EMBL" id="CAJNOB010000071">
    <property type="protein sequence ID" value="CAF0705315.1"/>
    <property type="molecule type" value="Genomic_DNA"/>
</dbReference>
<reference evidence="1" key="1">
    <citation type="submission" date="2021-02" db="EMBL/GenBank/DDBJ databases">
        <authorList>
            <person name="Cremers G."/>
            <person name="Picone N."/>
        </authorList>
    </citation>
    <scope>NUCLEOTIDE SEQUENCE</scope>
    <source>
        <strain evidence="1">PQ17</strain>
    </source>
</reference>
<name>A0A8J2FPW5_9BACT</name>
<evidence type="ECO:0000313" key="2">
    <source>
        <dbReference type="Proteomes" id="UP000663859"/>
    </source>
</evidence>